<dbReference type="Gramene" id="Ma04_t37680.1">
    <property type="protein sequence ID" value="Ma04_p37680.1"/>
    <property type="gene ID" value="Ma04_g37680"/>
</dbReference>
<evidence type="ECO:0000313" key="2">
    <source>
        <dbReference type="Proteomes" id="UP000012960"/>
    </source>
</evidence>
<organism evidence="1 2">
    <name type="scientific">Musa acuminata subsp. malaccensis</name>
    <name type="common">Wild banana</name>
    <name type="synonym">Musa malaccensis</name>
    <dbReference type="NCBI Taxonomy" id="214687"/>
    <lineage>
        <taxon>Eukaryota</taxon>
        <taxon>Viridiplantae</taxon>
        <taxon>Streptophyta</taxon>
        <taxon>Embryophyta</taxon>
        <taxon>Tracheophyta</taxon>
        <taxon>Spermatophyta</taxon>
        <taxon>Magnoliopsida</taxon>
        <taxon>Liliopsida</taxon>
        <taxon>Zingiberales</taxon>
        <taxon>Musaceae</taxon>
        <taxon>Musa</taxon>
    </lineage>
</organism>
<name>A0A804IY88_MUSAM</name>
<dbReference type="Proteomes" id="UP000012960">
    <property type="component" value="Unplaced"/>
</dbReference>
<reference evidence="1" key="1">
    <citation type="submission" date="2021-05" db="UniProtKB">
        <authorList>
            <consortium name="EnsemblPlants"/>
        </authorList>
    </citation>
    <scope>IDENTIFICATION</scope>
    <source>
        <strain evidence="1">subsp. malaccensis</strain>
    </source>
</reference>
<accession>A0A804IY88</accession>
<protein>
    <submittedName>
        <fullName evidence="1">Uncharacterized protein</fullName>
    </submittedName>
</protein>
<keyword evidence="2" id="KW-1185">Reference proteome</keyword>
<sequence>MHGVLQQRQGGDAFKANKQRTYALELGDPIEAASLQELTSQAKYTDDTWCLIRHISVSGIATPDDIWKNSIKRNAFI</sequence>
<proteinExistence type="predicted"/>
<dbReference type="InParanoid" id="A0A804IY88"/>
<dbReference type="AlphaFoldDB" id="A0A804IY88"/>
<evidence type="ECO:0000313" key="1">
    <source>
        <dbReference type="EnsemblPlants" id="Ma04_p37680.1"/>
    </source>
</evidence>
<dbReference type="EnsemblPlants" id="Ma04_t37680.1">
    <property type="protein sequence ID" value="Ma04_p37680.1"/>
    <property type="gene ID" value="Ma04_g37680"/>
</dbReference>